<evidence type="ECO:0008006" key="3">
    <source>
        <dbReference type="Google" id="ProtNLM"/>
    </source>
</evidence>
<evidence type="ECO:0000313" key="1">
    <source>
        <dbReference type="EMBL" id="EMI15574.1"/>
    </source>
</evidence>
<accession>M5RNL5</accession>
<protein>
    <recommendedName>
        <fullName evidence="3">Methyltransferase domain-containing protein</fullName>
    </recommendedName>
</protein>
<dbReference type="PATRIC" id="fig|1265738.3.peg.7466"/>
<sequence length="206" mass="22799">MHYITKASGSALLPKLLGTYERELTAAIEEAISRSPTQIMDVGCAEGYYAVGLVRRLPQAVVLGYDIDSHAKASCLELAAANSVDSRVEILGFCDHSELRNRIGPGTLLVCDCEGFEWQLLDVEQVPSLAFADMIVELHGKTEEECKQEMNSRLGVTHDLQFITATPRSVEMVTAIQDWSEDDQMLALNEFRTNGQCWVWAKSKSA</sequence>
<dbReference type="EMBL" id="ANOG01001066">
    <property type="protein sequence ID" value="EMI15574.1"/>
    <property type="molecule type" value="Genomic_DNA"/>
</dbReference>
<evidence type="ECO:0000313" key="2">
    <source>
        <dbReference type="Proteomes" id="UP000011991"/>
    </source>
</evidence>
<keyword evidence="2" id="KW-1185">Reference proteome</keyword>
<dbReference type="Gene3D" id="3.40.50.150">
    <property type="entry name" value="Vaccinia Virus protein VP39"/>
    <property type="match status" value="1"/>
</dbReference>
<comment type="caution">
    <text evidence="1">The sequence shown here is derived from an EMBL/GenBank/DDBJ whole genome shotgun (WGS) entry which is preliminary data.</text>
</comment>
<dbReference type="InterPro" id="IPR029063">
    <property type="entry name" value="SAM-dependent_MTases_sf"/>
</dbReference>
<dbReference type="Proteomes" id="UP000011991">
    <property type="component" value="Unassembled WGS sequence"/>
</dbReference>
<dbReference type="AlphaFoldDB" id="M5RNL5"/>
<name>M5RNL5_9BACT</name>
<proteinExistence type="predicted"/>
<reference evidence="1 2" key="1">
    <citation type="journal article" date="2013" name="Mar. Genomics">
        <title>Expression of sulfatases in Rhodopirellula baltica and the diversity of sulfatases in the genus Rhodopirellula.</title>
        <authorList>
            <person name="Wegner C.E."/>
            <person name="Richter-Heitmann T."/>
            <person name="Klindworth A."/>
            <person name="Klockow C."/>
            <person name="Richter M."/>
            <person name="Achstetter T."/>
            <person name="Glockner F.O."/>
            <person name="Harder J."/>
        </authorList>
    </citation>
    <scope>NUCLEOTIDE SEQUENCE [LARGE SCALE GENOMIC DNA]</scope>
    <source>
        <strain evidence="1 2">SM1</strain>
    </source>
</reference>
<dbReference type="SUPFAM" id="SSF53335">
    <property type="entry name" value="S-adenosyl-L-methionine-dependent methyltransferases"/>
    <property type="match status" value="1"/>
</dbReference>
<organism evidence="1 2">
    <name type="scientific">Rhodopirellula maiorica SM1</name>
    <dbReference type="NCBI Taxonomy" id="1265738"/>
    <lineage>
        <taxon>Bacteria</taxon>
        <taxon>Pseudomonadati</taxon>
        <taxon>Planctomycetota</taxon>
        <taxon>Planctomycetia</taxon>
        <taxon>Pirellulales</taxon>
        <taxon>Pirellulaceae</taxon>
        <taxon>Novipirellula</taxon>
    </lineage>
</organism>
<gene>
    <name evidence="1" type="ORF">RMSM_07486</name>
</gene>